<protein>
    <submittedName>
        <fullName evidence="3">Gamma-interferon-inducible-lysosomal thiol reductase</fullName>
    </submittedName>
</protein>
<name>V5G552_ANOGL</name>
<evidence type="ECO:0000256" key="1">
    <source>
        <dbReference type="ARBA" id="ARBA00005679"/>
    </source>
</evidence>
<dbReference type="PANTHER" id="PTHR13234">
    <property type="entry name" value="GAMMA-INTERFERON INDUCIBLE LYSOSOMAL THIOL REDUCTASE GILT"/>
    <property type="match status" value="1"/>
</dbReference>
<dbReference type="PANTHER" id="PTHR13234:SF69">
    <property type="entry name" value="GILT-LIKE PROTEIN 1"/>
    <property type="match status" value="1"/>
</dbReference>
<keyword evidence="2" id="KW-0325">Glycoprotein</keyword>
<dbReference type="EMBL" id="GALX01003276">
    <property type="protein sequence ID" value="JAB65190.1"/>
    <property type="molecule type" value="Transcribed_RNA"/>
</dbReference>
<organism evidence="3">
    <name type="scientific">Anoplophora glabripennis</name>
    <name type="common">Asian longhorn beetle</name>
    <name type="synonym">Anoplophora nobilis</name>
    <dbReference type="NCBI Taxonomy" id="217634"/>
    <lineage>
        <taxon>Eukaryota</taxon>
        <taxon>Metazoa</taxon>
        <taxon>Ecdysozoa</taxon>
        <taxon>Arthropoda</taxon>
        <taxon>Hexapoda</taxon>
        <taxon>Insecta</taxon>
        <taxon>Pterygota</taxon>
        <taxon>Neoptera</taxon>
        <taxon>Endopterygota</taxon>
        <taxon>Coleoptera</taxon>
        <taxon>Polyphaga</taxon>
        <taxon>Cucujiformia</taxon>
        <taxon>Chrysomeloidea</taxon>
        <taxon>Cerambycidae</taxon>
        <taxon>Lamiinae</taxon>
        <taxon>Lamiini</taxon>
        <taxon>Anoplophora</taxon>
    </lineage>
</organism>
<evidence type="ECO:0000256" key="2">
    <source>
        <dbReference type="ARBA" id="ARBA00023180"/>
    </source>
</evidence>
<proteinExistence type="inferred from homology"/>
<dbReference type="InterPro" id="IPR004911">
    <property type="entry name" value="Interferon-induced_GILT"/>
</dbReference>
<reference evidence="3" key="1">
    <citation type="submission" date="2013-07" db="EMBL/GenBank/DDBJ databases">
        <title>Midgut Transcriptome Profiling of Anoplphora glabripennis, a Lignocellulose Degrading, Wood-Boring Cerambycid.</title>
        <authorList>
            <person name="Scully E.D."/>
            <person name="Hoover K."/>
            <person name="Carlson J.E."/>
            <person name="Tien M."/>
            <person name="Geib S.M."/>
        </authorList>
    </citation>
    <scope>NUCLEOTIDE SEQUENCE</scope>
</reference>
<gene>
    <name evidence="3" type="primary">GILT</name>
</gene>
<evidence type="ECO:0000313" key="3">
    <source>
        <dbReference type="EMBL" id="JAB65190.1"/>
    </source>
</evidence>
<dbReference type="Pfam" id="PF03227">
    <property type="entry name" value="GILT"/>
    <property type="match status" value="1"/>
</dbReference>
<dbReference type="GO" id="GO:0016671">
    <property type="term" value="F:oxidoreductase activity, acting on a sulfur group of donors, disulfide as acceptor"/>
    <property type="evidence" value="ECO:0007669"/>
    <property type="project" value="InterPro"/>
</dbReference>
<comment type="similarity">
    <text evidence="1">Belongs to the GILT family.</text>
</comment>
<sequence>MNLSVRIRENYFTQQLYPSLQTNLSNFVNLTLVPYGKTKASFEMSEYKFECHHGPAECRGNKIQACALKLIEADPNSAGLGFNRVATGFINCLMDKAVRNGDDATFPTNDCAVVNRVSNLNHIENCANHVDGSNQLALFGKITDDLQKPLKGVPTIVFNDVYKAEDNSLAQSNFVKALCQYIVGAKPEECSKNGAGSLSISLACLVLALVFSRSF</sequence>
<dbReference type="AlphaFoldDB" id="V5G552"/>
<accession>V5G552</accession>